<dbReference type="AlphaFoldDB" id="A0A0M2NDZ5"/>
<name>A0A0M2NDZ5_9FIRM</name>
<reference evidence="1 2" key="1">
    <citation type="submission" date="2015-04" db="EMBL/GenBank/DDBJ databases">
        <title>Draft genome sequence of bacteremic isolate Catabacter hongkongensis type strain HKU16T.</title>
        <authorList>
            <person name="Lau S.K."/>
            <person name="Teng J.L."/>
            <person name="Huang Y."/>
            <person name="Curreem S.O."/>
            <person name="Tsui S.K."/>
            <person name="Woo P.C."/>
        </authorList>
    </citation>
    <scope>NUCLEOTIDE SEQUENCE [LARGE SCALE GENOMIC DNA]</scope>
    <source>
        <strain evidence="1 2">HKU16</strain>
    </source>
</reference>
<comment type="caution">
    <text evidence="1">The sequence shown here is derived from an EMBL/GenBank/DDBJ whole genome shotgun (WGS) entry which is preliminary data.</text>
</comment>
<sequence length="44" mass="4960">MLESIADGYLNNIEGVDAVYFSVEGKSYSSSHIEFPMDVPYKKK</sequence>
<protein>
    <submittedName>
        <fullName evidence="1">Uncharacterized protein</fullName>
    </submittedName>
</protein>
<accession>A0A0M2NDZ5</accession>
<organism evidence="1 2">
    <name type="scientific">Christensenella hongkongensis</name>
    <dbReference type="NCBI Taxonomy" id="270498"/>
    <lineage>
        <taxon>Bacteria</taxon>
        <taxon>Bacillati</taxon>
        <taxon>Bacillota</taxon>
        <taxon>Clostridia</taxon>
        <taxon>Christensenellales</taxon>
        <taxon>Christensenellaceae</taxon>
        <taxon>Christensenella</taxon>
    </lineage>
</organism>
<dbReference type="Proteomes" id="UP000034076">
    <property type="component" value="Unassembled WGS sequence"/>
</dbReference>
<evidence type="ECO:0000313" key="1">
    <source>
        <dbReference type="EMBL" id="KKI50408.1"/>
    </source>
</evidence>
<dbReference type="EMBL" id="LAYJ01000112">
    <property type="protein sequence ID" value="KKI50408.1"/>
    <property type="molecule type" value="Genomic_DNA"/>
</dbReference>
<keyword evidence="2" id="KW-1185">Reference proteome</keyword>
<proteinExistence type="predicted"/>
<evidence type="ECO:0000313" key="2">
    <source>
        <dbReference type="Proteomes" id="UP000034076"/>
    </source>
</evidence>
<gene>
    <name evidence="1" type="ORF">CHK_2471</name>
</gene>